<dbReference type="Gene3D" id="2.60.120.260">
    <property type="entry name" value="Galactose-binding domain-like"/>
    <property type="match status" value="1"/>
</dbReference>
<name>A0A0E3U7M8_9BURK</name>
<keyword evidence="2" id="KW-1185">Reference proteome</keyword>
<sequence length="200" mass="22186">MEAVMTEKQTSGELLVNGDFATGDFTGWSLWDGVYMSVVPNEGGHVAVLKPVPYNIGQWLGQLVVRDRSDGDYAVGFWLRTSDAYGNPVPGVTRKVTSVMSIHPYDDLGIGYTFHFPSVATSSWRKYTWKFSVKGRLNQGFSFSFLNERKRPDGSLALPEGTQGYEMVMVPNEGQEPETLNEPDDDNCSVAIRNATIFKA</sequence>
<accession>A0A0E3U7M8</accession>
<organism evidence="1 2">
    <name type="scientific">Pandoraea oxalativorans</name>
    <dbReference type="NCBI Taxonomy" id="573737"/>
    <lineage>
        <taxon>Bacteria</taxon>
        <taxon>Pseudomonadati</taxon>
        <taxon>Pseudomonadota</taxon>
        <taxon>Betaproteobacteria</taxon>
        <taxon>Burkholderiales</taxon>
        <taxon>Burkholderiaceae</taxon>
        <taxon>Pandoraea</taxon>
    </lineage>
</organism>
<protein>
    <submittedName>
        <fullName evidence="1">Uncharacterized protein</fullName>
    </submittedName>
</protein>
<dbReference type="KEGG" id="pox:MB84_15345"/>
<dbReference type="Proteomes" id="UP000035050">
    <property type="component" value="Chromosome"/>
</dbReference>
<dbReference type="AlphaFoldDB" id="A0A0E3U7M8"/>
<evidence type="ECO:0000313" key="2">
    <source>
        <dbReference type="Proteomes" id="UP000035050"/>
    </source>
</evidence>
<dbReference type="HOGENOM" id="CLU_1401282_0_0_4"/>
<reference evidence="1" key="1">
    <citation type="submission" date="2016-06" db="EMBL/GenBank/DDBJ databases">
        <title>Pandoraea oxalativorans DSM 23570 Genome Sequencing.</title>
        <authorList>
            <person name="Ee R."/>
            <person name="Lim Y.-L."/>
            <person name="Yong D."/>
            <person name="Yin W.-F."/>
            <person name="Chan K.-G."/>
        </authorList>
    </citation>
    <scope>NUCLEOTIDE SEQUENCE</scope>
    <source>
        <strain evidence="1">DSM 23570</strain>
    </source>
</reference>
<evidence type="ECO:0000313" key="1">
    <source>
        <dbReference type="EMBL" id="AKC70568.1"/>
    </source>
</evidence>
<gene>
    <name evidence="1" type="ORF">MB84_15345</name>
</gene>
<dbReference type="EMBL" id="CP011253">
    <property type="protein sequence ID" value="AKC70568.1"/>
    <property type="molecule type" value="Genomic_DNA"/>
</dbReference>
<dbReference type="PATRIC" id="fig|573737.6.peg.3991"/>
<proteinExistence type="predicted"/>